<dbReference type="SUPFAM" id="SSF53613">
    <property type="entry name" value="Ribokinase-like"/>
    <property type="match status" value="1"/>
</dbReference>
<evidence type="ECO:0000259" key="1">
    <source>
        <dbReference type="Pfam" id="PF00294"/>
    </source>
</evidence>
<dbReference type="RefSeq" id="WP_344901567.1">
    <property type="nucleotide sequence ID" value="NZ_BAAAYO010000001.1"/>
</dbReference>
<accession>A0ABV5VZF9</accession>
<dbReference type="EMBL" id="JBHMAG010000012">
    <property type="protein sequence ID" value="MFB9753381.1"/>
    <property type="molecule type" value="Genomic_DNA"/>
</dbReference>
<reference evidence="2 3" key="1">
    <citation type="submission" date="2024-09" db="EMBL/GenBank/DDBJ databases">
        <authorList>
            <person name="Sun Q."/>
            <person name="Mori K."/>
        </authorList>
    </citation>
    <scope>NUCLEOTIDE SEQUENCE [LARGE SCALE GENOMIC DNA]</scope>
    <source>
        <strain evidence="2 3">JCM 12520</strain>
    </source>
</reference>
<comment type="caution">
    <text evidence="2">The sequence shown here is derived from an EMBL/GenBank/DDBJ whole genome shotgun (WGS) entry which is preliminary data.</text>
</comment>
<name>A0ABV5VZF9_9BACL</name>
<evidence type="ECO:0000313" key="2">
    <source>
        <dbReference type="EMBL" id="MFB9753381.1"/>
    </source>
</evidence>
<evidence type="ECO:0000313" key="3">
    <source>
        <dbReference type="Proteomes" id="UP001589619"/>
    </source>
</evidence>
<keyword evidence="2" id="KW-0808">Transferase</keyword>
<feature type="domain" description="Carbohydrate kinase PfkB" evidence="1">
    <location>
        <begin position="45"/>
        <end position="338"/>
    </location>
</feature>
<protein>
    <submittedName>
        <fullName evidence="2">Bifunctional heptose 7-phosphate kinase/heptose 1-phosphate adenyltransferase</fullName>
    </submittedName>
</protein>
<keyword evidence="3" id="KW-1185">Reference proteome</keyword>
<dbReference type="InterPro" id="IPR029056">
    <property type="entry name" value="Ribokinase-like"/>
</dbReference>
<organism evidence="2 3">
    <name type="scientific">Paenibacillus hodogayensis</name>
    <dbReference type="NCBI Taxonomy" id="279208"/>
    <lineage>
        <taxon>Bacteria</taxon>
        <taxon>Bacillati</taxon>
        <taxon>Bacillota</taxon>
        <taxon>Bacilli</taxon>
        <taxon>Bacillales</taxon>
        <taxon>Paenibacillaceae</taxon>
        <taxon>Paenibacillus</taxon>
    </lineage>
</organism>
<dbReference type="Pfam" id="PF00294">
    <property type="entry name" value="PfkB"/>
    <property type="match status" value="1"/>
</dbReference>
<dbReference type="PANTHER" id="PTHR46969">
    <property type="entry name" value="BIFUNCTIONAL PROTEIN HLDE"/>
    <property type="match status" value="1"/>
</dbReference>
<dbReference type="GO" id="GO:0016301">
    <property type="term" value="F:kinase activity"/>
    <property type="evidence" value="ECO:0007669"/>
    <property type="project" value="UniProtKB-KW"/>
</dbReference>
<keyword evidence="2" id="KW-0418">Kinase</keyword>
<dbReference type="InterPro" id="IPR011611">
    <property type="entry name" value="PfkB_dom"/>
</dbReference>
<dbReference type="Gene3D" id="3.40.1190.20">
    <property type="match status" value="1"/>
</dbReference>
<proteinExistence type="predicted"/>
<gene>
    <name evidence="2" type="ORF">ACFFNY_17590</name>
</gene>
<dbReference type="PANTHER" id="PTHR46969:SF1">
    <property type="entry name" value="BIFUNCTIONAL PROTEIN HLDE"/>
    <property type="match status" value="1"/>
</dbReference>
<sequence length="366" mass="39984">MEEEILGLSSVPPYSGLTRERVVDILKRISTLKAGVIGDACLDVYWHVDMTISELSRETPHYNLPVIRETFGPGAAGNVANNFRELGCSEVSICSIAGDDWRGTLLKDSFRKLGINDSYMLAEKGRVTPAYCKTILRGLQEAEQEAPRIDFINLDAPFEAMQRKLVVELDRMAEKVDVIGVTDQLKSGVIGGLLRERLKYWASRGKRIIIDSRENIGKYKGVTVKPNEIEALRWCYGSLKVHPSSESEIIKAGKRLARVADAPCCVTMGDKGALWIEDDQVTYVPTAAVKPPIDIVGAGDTFTAALLSALGAGCQGPEATAFAHLAAAVSVRKLGGVGSASPQEILQRFDETAKLQPNHQEREMKL</sequence>
<dbReference type="Proteomes" id="UP001589619">
    <property type="component" value="Unassembled WGS sequence"/>
</dbReference>